<evidence type="ECO:0000313" key="2">
    <source>
        <dbReference type="WBParaSite" id="RSKR_0001170400.1"/>
    </source>
</evidence>
<dbReference type="Proteomes" id="UP000095286">
    <property type="component" value="Unplaced"/>
</dbReference>
<proteinExistence type="predicted"/>
<accession>A0AC35UI40</accession>
<reference evidence="2" key="1">
    <citation type="submission" date="2016-11" db="UniProtKB">
        <authorList>
            <consortium name="WormBaseParasite"/>
        </authorList>
    </citation>
    <scope>IDENTIFICATION</scope>
    <source>
        <strain evidence="2">KR3021</strain>
    </source>
</reference>
<sequence length="770" mass="81977">MPTSVSAQNYEASKSVDQTDSEYHLPRQMPVISDDTYFPSNSKSNVIKVKHHHRPQAQSIVIESPAMTSYEESGSFPQSRKIVAHPVPDEEFSNSKVNDRFVSDSQYKVVINSPKAEVYAPIITTTTTSAPLTAAKRADLMRTHWNRLGPILKNRINRLYSKARLASLHGPEKNVGKEIRRFSTTTPKTFMLDQNSDTRYVESDSYYQESVKERPVVHSVKTLTDDKDFHRPLLQGNYRSGIESESPKTTFDNKMSLLAQAVNLNNFNGQVNSGTDDVSKSRIKFVSKLATRPRLHIRRPGSGQPTFNEMNVREQARSAGASNNKAHPLSLPELTPISDNGFGSGSDSNSPYPEIPKSARKVVPQQNIAPPSRFSPPAEFAPIERKKSREEPSGLDVAPPAPALGSFPPGFGKGFGVENGPNKLEFDSEEMDKDVQVEPPPQPTKSNKRKQPPPEETPFISENSGLRNVAPPTDFAGTGGFGSAIGGGSGSGSPFGGGSGFGGGGGGFGGGAGGSSGGGGGSGFGGGAGAAFGNSGSSEKSPPPMPESFGAGDSSDSAFGTGTKPSSDFDKPSKSTGPEEEAKFDQETMFTGDSALNTNSKGPTGDGYGPAISQGAAVPPPVNGFGYGGGASGASPYGNLLEQGPRNVPTTVKPSALLNILSKADEGLNQAITHFERGTPVETAAIDILEVALGSQRLDSQAKLLGHVDRTIGLENLQRIQRLANTGNLMDIFKEQFVKLAKNYNPPENLQLPTLPPQLEYLFSPNNKNK</sequence>
<evidence type="ECO:0000313" key="1">
    <source>
        <dbReference type="Proteomes" id="UP000095286"/>
    </source>
</evidence>
<organism evidence="1 2">
    <name type="scientific">Rhabditophanes sp. KR3021</name>
    <dbReference type="NCBI Taxonomy" id="114890"/>
    <lineage>
        <taxon>Eukaryota</taxon>
        <taxon>Metazoa</taxon>
        <taxon>Ecdysozoa</taxon>
        <taxon>Nematoda</taxon>
        <taxon>Chromadorea</taxon>
        <taxon>Rhabditida</taxon>
        <taxon>Tylenchina</taxon>
        <taxon>Panagrolaimomorpha</taxon>
        <taxon>Strongyloidoidea</taxon>
        <taxon>Alloionematidae</taxon>
        <taxon>Rhabditophanes</taxon>
    </lineage>
</organism>
<name>A0AC35UI40_9BILA</name>
<dbReference type="WBParaSite" id="RSKR_0001170400.1">
    <property type="protein sequence ID" value="RSKR_0001170400.1"/>
    <property type="gene ID" value="RSKR_0001170400"/>
</dbReference>
<protein>
    <submittedName>
        <fullName evidence="2">Chitin-binding type-2 domain-containing protein</fullName>
    </submittedName>
</protein>